<protein>
    <recommendedName>
        <fullName evidence="9">Cytochrome b-c1 complex subunit 7</fullName>
    </recommendedName>
</protein>
<evidence type="ECO:0000256" key="7">
    <source>
        <dbReference type="ARBA" id="ARBA00023128"/>
    </source>
</evidence>
<comment type="caution">
    <text evidence="10">The sequence shown here is derived from an EMBL/GenBank/DDBJ whole genome shotgun (WGS) entry which is preliminary data.</text>
</comment>
<dbReference type="InterPro" id="IPR036544">
    <property type="entry name" value="QCR7_sf"/>
</dbReference>
<dbReference type="PANTHER" id="PTHR12022:SF0">
    <property type="entry name" value="CYTOCHROME B-C1 COMPLEX SUBUNIT 7"/>
    <property type="match status" value="1"/>
</dbReference>
<evidence type="ECO:0000256" key="6">
    <source>
        <dbReference type="ARBA" id="ARBA00022982"/>
    </source>
</evidence>
<keyword evidence="3 9" id="KW-0813">Transport</keyword>
<comment type="function">
    <text evidence="9">Component of the ubiquinol-cytochrome c oxidoreductase, a multisubunit transmembrane complex that is part of the mitochondrial electron transport chain which drives oxidative phosphorylation.</text>
</comment>
<dbReference type="AlphaFoldDB" id="A0AA40ARX4"/>
<dbReference type="InterPro" id="IPR003197">
    <property type="entry name" value="QCR7"/>
</dbReference>
<gene>
    <name evidence="10" type="ORF">B0H67DRAFT_207093</name>
</gene>
<reference evidence="10" key="1">
    <citation type="submission" date="2023-06" db="EMBL/GenBank/DDBJ databases">
        <title>Genome-scale phylogeny and comparative genomics of the fungal order Sordariales.</title>
        <authorList>
            <consortium name="Lawrence Berkeley National Laboratory"/>
            <person name="Hensen N."/>
            <person name="Bonometti L."/>
            <person name="Westerberg I."/>
            <person name="Brannstrom I.O."/>
            <person name="Guillou S."/>
            <person name="Cros-Aarteil S."/>
            <person name="Calhoun S."/>
            <person name="Haridas S."/>
            <person name="Kuo A."/>
            <person name="Mondo S."/>
            <person name="Pangilinan J."/>
            <person name="Riley R."/>
            <person name="Labutti K."/>
            <person name="Andreopoulos B."/>
            <person name="Lipzen A."/>
            <person name="Chen C."/>
            <person name="Yanf M."/>
            <person name="Daum C."/>
            <person name="Ng V."/>
            <person name="Clum A."/>
            <person name="Steindorff A."/>
            <person name="Ohm R."/>
            <person name="Martin F."/>
            <person name="Silar P."/>
            <person name="Natvig D."/>
            <person name="Lalanne C."/>
            <person name="Gautier V."/>
            <person name="Ament-Velasquez S.L."/>
            <person name="Kruys A."/>
            <person name="Hutchinson M.I."/>
            <person name="Powell A.J."/>
            <person name="Barry K."/>
            <person name="Miller A.N."/>
            <person name="Grigoriev I.V."/>
            <person name="Debuchy R."/>
            <person name="Gladieux P."/>
            <person name="Thoren M.H."/>
            <person name="Johannesson H."/>
        </authorList>
    </citation>
    <scope>NUCLEOTIDE SEQUENCE</scope>
    <source>
        <strain evidence="10">SMH4607-1</strain>
    </source>
</reference>
<evidence type="ECO:0000256" key="5">
    <source>
        <dbReference type="ARBA" id="ARBA00022792"/>
    </source>
</evidence>
<dbReference type="PIRSF" id="PIRSF000022">
    <property type="entry name" value="Bc1_14K"/>
    <property type="match status" value="1"/>
</dbReference>
<dbReference type="GO" id="GO:0005743">
    <property type="term" value="C:mitochondrial inner membrane"/>
    <property type="evidence" value="ECO:0007669"/>
    <property type="project" value="UniProtKB-SubCell"/>
</dbReference>
<keyword evidence="8 9" id="KW-0472">Membrane</keyword>
<dbReference type="GO" id="GO:0006122">
    <property type="term" value="P:mitochondrial electron transport, ubiquinol to cytochrome c"/>
    <property type="evidence" value="ECO:0007669"/>
    <property type="project" value="InterPro"/>
</dbReference>
<dbReference type="PANTHER" id="PTHR12022">
    <property type="entry name" value="UBIQUINOL-CYTOCHROME C REDUCTASE COMPLEX 14 KD PROTEIN"/>
    <property type="match status" value="1"/>
</dbReference>
<dbReference type="EMBL" id="JAUKUA010000003">
    <property type="protein sequence ID" value="KAK0720886.1"/>
    <property type="molecule type" value="Genomic_DNA"/>
</dbReference>
<name>A0AA40ARX4_9PEZI</name>
<evidence type="ECO:0000256" key="1">
    <source>
        <dbReference type="ARBA" id="ARBA00004443"/>
    </source>
</evidence>
<keyword evidence="4 9" id="KW-0679">Respiratory chain</keyword>
<dbReference type="FunFam" id="1.10.1090.10:FF:000001">
    <property type="entry name" value="Cytochrome b-c1 complex subunit 7"/>
    <property type="match status" value="1"/>
</dbReference>
<accession>A0AA40ARX4</accession>
<organism evidence="10 11">
    <name type="scientific">Lasiosphaeris hirsuta</name>
    <dbReference type="NCBI Taxonomy" id="260670"/>
    <lineage>
        <taxon>Eukaryota</taxon>
        <taxon>Fungi</taxon>
        <taxon>Dikarya</taxon>
        <taxon>Ascomycota</taxon>
        <taxon>Pezizomycotina</taxon>
        <taxon>Sordariomycetes</taxon>
        <taxon>Sordariomycetidae</taxon>
        <taxon>Sordariales</taxon>
        <taxon>Lasiosphaeriaceae</taxon>
        <taxon>Lasiosphaeris</taxon>
    </lineage>
</organism>
<sequence>MSAPSLAPFILARPWLTKLVKPLASWYSSAAGYRQLGLRADDLISEENETVLAAIKRLPERESYDRVYRIRRAVQLSVQHKILPKTEWTKPEEDSPYLIPLIHQIEAEIAEKANLDTLTITKKH</sequence>
<comment type="similarity">
    <text evidence="2 9">Belongs to the UQCRB/QCR7 family.</text>
</comment>
<keyword evidence="6 9" id="KW-0249">Electron transport</keyword>
<evidence type="ECO:0000256" key="4">
    <source>
        <dbReference type="ARBA" id="ARBA00022660"/>
    </source>
</evidence>
<evidence type="ECO:0000256" key="8">
    <source>
        <dbReference type="ARBA" id="ARBA00023136"/>
    </source>
</evidence>
<dbReference type="GO" id="GO:0045275">
    <property type="term" value="C:respiratory chain complex III"/>
    <property type="evidence" value="ECO:0007669"/>
    <property type="project" value="InterPro"/>
</dbReference>
<evidence type="ECO:0000256" key="3">
    <source>
        <dbReference type="ARBA" id="ARBA00022448"/>
    </source>
</evidence>
<proteinExistence type="inferred from homology"/>
<keyword evidence="11" id="KW-1185">Reference proteome</keyword>
<comment type="subcellular location">
    <subcellularLocation>
        <location evidence="1">Mitochondrion inner membrane</location>
        <topology evidence="1">Peripheral membrane protein</topology>
        <orientation evidence="1">Matrix side</orientation>
    </subcellularLocation>
</comment>
<evidence type="ECO:0000313" key="11">
    <source>
        <dbReference type="Proteomes" id="UP001172102"/>
    </source>
</evidence>
<evidence type="ECO:0000256" key="2">
    <source>
        <dbReference type="ARBA" id="ARBA00008554"/>
    </source>
</evidence>
<dbReference type="Pfam" id="PF02271">
    <property type="entry name" value="UCR_14kD"/>
    <property type="match status" value="1"/>
</dbReference>
<keyword evidence="7 9" id="KW-0496">Mitochondrion</keyword>
<evidence type="ECO:0000256" key="9">
    <source>
        <dbReference type="PIRNR" id="PIRNR000022"/>
    </source>
</evidence>
<keyword evidence="5 9" id="KW-0999">Mitochondrion inner membrane</keyword>
<dbReference type="Proteomes" id="UP001172102">
    <property type="component" value="Unassembled WGS sequence"/>
</dbReference>
<dbReference type="SUPFAM" id="SSF81524">
    <property type="entry name" value="14 kDa protein of cytochrome bc1 complex (Ubiquinol-cytochrome c reductase)"/>
    <property type="match status" value="1"/>
</dbReference>
<dbReference type="Gene3D" id="1.10.1090.10">
    <property type="entry name" value="Cytochrome b-c1 complex subunit 7"/>
    <property type="match status" value="1"/>
</dbReference>
<evidence type="ECO:0000313" key="10">
    <source>
        <dbReference type="EMBL" id="KAK0720886.1"/>
    </source>
</evidence>